<dbReference type="EMBL" id="QGKX02002183">
    <property type="protein sequence ID" value="KAF3489074.1"/>
    <property type="molecule type" value="Genomic_DNA"/>
</dbReference>
<keyword evidence="1" id="KW-0732">Signal</keyword>
<protein>
    <submittedName>
        <fullName evidence="2">Uncharacterized protein</fullName>
    </submittedName>
</protein>
<evidence type="ECO:0000313" key="2">
    <source>
        <dbReference type="EMBL" id="KAF3489074.1"/>
    </source>
</evidence>
<name>A0A8S9N8X8_BRACR</name>
<reference evidence="2" key="1">
    <citation type="submission" date="2019-12" db="EMBL/GenBank/DDBJ databases">
        <title>Genome sequencing and annotation of Brassica cretica.</title>
        <authorList>
            <person name="Studholme D.J."/>
            <person name="Sarris P."/>
        </authorList>
    </citation>
    <scope>NUCLEOTIDE SEQUENCE</scope>
    <source>
        <strain evidence="2">PFS-109/04</strain>
        <tissue evidence="2">Leaf</tissue>
    </source>
</reference>
<feature type="chain" id="PRO_5035944205" evidence="1">
    <location>
        <begin position="28"/>
        <end position="199"/>
    </location>
</feature>
<dbReference type="AlphaFoldDB" id="A0A8S9N8X8"/>
<proteinExistence type="predicted"/>
<sequence length="199" mass="22026">MAASCSFVAFWTASCCAILSSMVSAKAAAVGAPSVVGDSSSDGESDRAMIFADATLSAPRMRMRKQAFHEEFQRKTGIVCNKDTTPHNLCICEDIDARSLPQNLKDLVRRTYTFKLKLFEFNFSSKHQSFTIARIFDDNERQPLKTLRNCSCHSNFTCSHGIKADMIPLPEEVCAGNSIDYKTDVGKEQYEKLVGDGTN</sequence>
<feature type="signal peptide" evidence="1">
    <location>
        <begin position="1"/>
        <end position="27"/>
    </location>
</feature>
<dbReference type="Proteomes" id="UP000712600">
    <property type="component" value="Unassembled WGS sequence"/>
</dbReference>
<evidence type="ECO:0000256" key="1">
    <source>
        <dbReference type="SAM" id="SignalP"/>
    </source>
</evidence>
<gene>
    <name evidence="2" type="ORF">F2Q69_00052125</name>
</gene>
<evidence type="ECO:0000313" key="3">
    <source>
        <dbReference type="Proteomes" id="UP000712600"/>
    </source>
</evidence>
<organism evidence="2 3">
    <name type="scientific">Brassica cretica</name>
    <name type="common">Mustard</name>
    <dbReference type="NCBI Taxonomy" id="69181"/>
    <lineage>
        <taxon>Eukaryota</taxon>
        <taxon>Viridiplantae</taxon>
        <taxon>Streptophyta</taxon>
        <taxon>Embryophyta</taxon>
        <taxon>Tracheophyta</taxon>
        <taxon>Spermatophyta</taxon>
        <taxon>Magnoliopsida</taxon>
        <taxon>eudicotyledons</taxon>
        <taxon>Gunneridae</taxon>
        <taxon>Pentapetalae</taxon>
        <taxon>rosids</taxon>
        <taxon>malvids</taxon>
        <taxon>Brassicales</taxon>
        <taxon>Brassicaceae</taxon>
        <taxon>Brassiceae</taxon>
        <taxon>Brassica</taxon>
    </lineage>
</organism>
<comment type="caution">
    <text evidence="2">The sequence shown here is derived from an EMBL/GenBank/DDBJ whole genome shotgun (WGS) entry which is preliminary data.</text>
</comment>
<accession>A0A8S9N8X8</accession>